<dbReference type="InterPro" id="IPR012337">
    <property type="entry name" value="RNaseH-like_sf"/>
</dbReference>
<feature type="domain" description="Integrase catalytic" evidence="2">
    <location>
        <begin position="1"/>
        <end position="150"/>
    </location>
</feature>
<dbReference type="Gene3D" id="3.30.420.10">
    <property type="entry name" value="Ribonuclease H-like superfamily/Ribonuclease H"/>
    <property type="match status" value="1"/>
</dbReference>
<accession>A0A8T0KFD9</accession>
<dbReference type="InterPro" id="IPR056924">
    <property type="entry name" value="SH3_Tf2-1"/>
</dbReference>
<dbReference type="PANTHER" id="PTHR37984">
    <property type="entry name" value="PROTEIN CBG26694"/>
    <property type="match status" value="1"/>
</dbReference>
<evidence type="ECO:0000256" key="1">
    <source>
        <dbReference type="SAM" id="MobiDB-lite"/>
    </source>
</evidence>
<gene>
    <name evidence="3" type="ORF">HKW66_Vig0231200</name>
</gene>
<comment type="caution">
    <text evidence="3">The sequence shown here is derived from an EMBL/GenBank/DDBJ whole genome shotgun (WGS) entry which is preliminary data.</text>
</comment>
<feature type="compositionally biased region" description="Basic and acidic residues" evidence="1">
    <location>
        <begin position="384"/>
        <end position="409"/>
    </location>
</feature>
<reference evidence="3 4" key="1">
    <citation type="submission" date="2020-05" db="EMBL/GenBank/DDBJ databases">
        <title>Vigna angularis (adzuki bean) Var. LongXiaoDou No. 4 denovo assembly.</title>
        <authorList>
            <person name="Xiang H."/>
        </authorList>
    </citation>
    <scope>NUCLEOTIDE SEQUENCE [LARGE SCALE GENOMIC DNA]</scope>
    <source>
        <tissue evidence="3">Leaf</tissue>
    </source>
</reference>
<evidence type="ECO:0000313" key="3">
    <source>
        <dbReference type="EMBL" id="KAG2396845.1"/>
    </source>
</evidence>
<dbReference type="PROSITE" id="PS50994">
    <property type="entry name" value="INTEGRASE"/>
    <property type="match status" value="1"/>
</dbReference>
<feature type="region of interest" description="Disordered" evidence="1">
    <location>
        <begin position="367"/>
        <end position="470"/>
    </location>
</feature>
<dbReference type="InterPro" id="IPR036397">
    <property type="entry name" value="RNaseH_sf"/>
</dbReference>
<sequence>MDFIVKLPKSRGYDAVLVVVDRLSKYGHFIPLKHPYSARTIAEVFVKEIVRLHGVPLSIVSDRDPLFLSNFWKELFKLQGTHLKMSTAYHPESDGQTEVVNRVLEGYLRCFCSEQPKGWCIVLPWAEYWYNTSYQESAKCTPFETVYGRPPPSLHRFVPGETLVEAVNQELQTRDEALHQLKFHLARAQELMVRQADKARRPSQVGVGDWVYLKIRPHRQTTMSSTVHSKLAARYFGPFLVIQQVGAVAFKLQLPESARIHPVFHASQLKKAVGDHRIEQELPTDLEMEEPSPRPVRVLDKRQVQQGEDERQEVLIEWQEGGPDGATWEDALTIRDQYPDFNLEDKVDLQEVGNVRAWRVYERRRYRRERGEDERPEQGGNRTVADERGELEMTRGEDERPQRGEDERAGQQVVRTSAPDEQSEDVRSERTGQRRERTSVMNEQCMDERPERVRQRGARTSVLSKDERHE</sequence>
<dbReference type="EMBL" id="JABFOF010000005">
    <property type="protein sequence ID" value="KAG2396845.1"/>
    <property type="molecule type" value="Genomic_DNA"/>
</dbReference>
<dbReference type="PANTHER" id="PTHR37984:SF5">
    <property type="entry name" value="PROTEIN NYNRIN-LIKE"/>
    <property type="match status" value="1"/>
</dbReference>
<proteinExistence type="predicted"/>
<feature type="compositionally biased region" description="Basic and acidic residues" evidence="1">
    <location>
        <begin position="424"/>
        <end position="438"/>
    </location>
</feature>
<dbReference type="Pfam" id="PF24626">
    <property type="entry name" value="SH3_Tf2-1"/>
    <property type="match status" value="1"/>
</dbReference>
<evidence type="ECO:0000313" key="4">
    <source>
        <dbReference type="Proteomes" id="UP000743370"/>
    </source>
</evidence>
<evidence type="ECO:0000259" key="2">
    <source>
        <dbReference type="PROSITE" id="PS50994"/>
    </source>
</evidence>
<dbReference type="GO" id="GO:0015074">
    <property type="term" value="P:DNA integration"/>
    <property type="evidence" value="ECO:0007669"/>
    <property type="project" value="InterPro"/>
</dbReference>
<protein>
    <recommendedName>
        <fullName evidence="2">Integrase catalytic domain-containing protein</fullName>
    </recommendedName>
</protein>
<dbReference type="InterPro" id="IPR016197">
    <property type="entry name" value="Chromo-like_dom_sf"/>
</dbReference>
<name>A0A8T0KFD9_PHAAN</name>
<dbReference type="SUPFAM" id="SSF53098">
    <property type="entry name" value="Ribonuclease H-like"/>
    <property type="match status" value="1"/>
</dbReference>
<dbReference type="InterPro" id="IPR050951">
    <property type="entry name" value="Retrovirus_Pol_polyprotein"/>
</dbReference>
<dbReference type="AlphaFoldDB" id="A0A8T0KFD9"/>
<dbReference type="GO" id="GO:0003676">
    <property type="term" value="F:nucleic acid binding"/>
    <property type="evidence" value="ECO:0007669"/>
    <property type="project" value="InterPro"/>
</dbReference>
<dbReference type="Proteomes" id="UP000743370">
    <property type="component" value="Unassembled WGS sequence"/>
</dbReference>
<feature type="compositionally biased region" description="Basic and acidic residues" evidence="1">
    <location>
        <begin position="367"/>
        <end position="377"/>
    </location>
</feature>
<dbReference type="SUPFAM" id="SSF54160">
    <property type="entry name" value="Chromo domain-like"/>
    <property type="match status" value="1"/>
</dbReference>
<dbReference type="InterPro" id="IPR001584">
    <property type="entry name" value="Integrase_cat-core"/>
</dbReference>
<organism evidence="3 4">
    <name type="scientific">Phaseolus angularis</name>
    <name type="common">Azuki bean</name>
    <name type="synonym">Vigna angularis</name>
    <dbReference type="NCBI Taxonomy" id="3914"/>
    <lineage>
        <taxon>Eukaryota</taxon>
        <taxon>Viridiplantae</taxon>
        <taxon>Streptophyta</taxon>
        <taxon>Embryophyta</taxon>
        <taxon>Tracheophyta</taxon>
        <taxon>Spermatophyta</taxon>
        <taxon>Magnoliopsida</taxon>
        <taxon>eudicotyledons</taxon>
        <taxon>Gunneridae</taxon>
        <taxon>Pentapetalae</taxon>
        <taxon>rosids</taxon>
        <taxon>fabids</taxon>
        <taxon>Fabales</taxon>
        <taxon>Fabaceae</taxon>
        <taxon>Papilionoideae</taxon>
        <taxon>50 kb inversion clade</taxon>
        <taxon>NPAAA clade</taxon>
        <taxon>indigoferoid/millettioid clade</taxon>
        <taxon>Phaseoleae</taxon>
        <taxon>Vigna</taxon>
    </lineage>
</organism>